<gene>
    <name evidence="1" type="ORF">HNR02_003174</name>
</gene>
<keyword evidence="2" id="KW-1185">Reference proteome</keyword>
<evidence type="ECO:0000313" key="2">
    <source>
        <dbReference type="Proteomes" id="UP000549616"/>
    </source>
</evidence>
<evidence type="ECO:0000313" key="1">
    <source>
        <dbReference type="EMBL" id="NYI89851.1"/>
    </source>
</evidence>
<dbReference type="Proteomes" id="UP000549616">
    <property type="component" value="Unassembled WGS sequence"/>
</dbReference>
<reference evidence="1 2" key="1">
    <citation type="submission" date="2020-07" db="EMBL/GenBank/DDBJ databases">
        <title>Sequencing the genomes of 1000 actinobacteria strains.</title>
        <authorList>
            <person name="Klenk H.-P."/>
        </authorList>
    </citation>
    <scope>NUCLEOTIDE SEQUENCE [LARGE SCALE GENOMIC DNA]</scope>
    <source>
        <strain evidence="1 2">DSM 104006</strain>
    </source>
</reference>
<name>A0A853B541_9PSEU</name>
<dbReference type="EMBL" id="JACCFK010000001">
    <property type="protein sequence ID" value="NYI89851.1"/>
    <property type="molecule type" value="Genomic_DNA"/>
</dbReference>
<sequence length="156" mass="16901">MPFPIEYTIPAGWRAPDPAETDSPLGTVVAVHPGQNGVIVADGGFRDDDVSLRQLAEATVTALGDGVEVLRQEEMGTPAAPGYAQLLRVGETVQCQSFLAVPDVEDTSRRVVLRMVMSTPREHITTLVGDFQQFLGTVQPVSGESTESEEEPWHDR</sequence>
<proteinExistence type="predicted"/>
<accession>A0A853B541</accession>
<dbReference type="AlphaFoldDB" id="A0A853B541"/>
<protein>
    <submittedName>
        <fullName evidence="1">Uncharacterized protein</fullName>
    </submittedName>
</protein>
<organism evidence="1 2">
    <name type="scientific">Amycolatopsis endophytica</name>
    <dbReference type="NCBI Taxonomy" id="860233"/>
    <lineage>
        <taxon>Bacteria</taxon>
        <taxon>Bacillati</taxon>
        <taxon>Actinomycetota</taxon>
        <taxon>Actinomycetes</taxon>
        <taxon>Pseudonocardiales</taxon>
        <taxon>Pseudonocardiaceae</taxon>
        <taxon>Amycolatopsis</taxon>
    </lineage>
</organism>
<comment type="caution">
    <text evidence="1">The sequence shown here is derived from an EMBL/GenBank/DDBJ whole genome shotgun (WGS) entry which is preliminary data.</text>
</comment>
<dbReference type="RefSeq" id="WP_179773942.1">
    <property type="nucleotide sequence ID" value="NZ_JACCFK010000001.1"/>
</dbReference>